<dbReference type="SMART" id="SM00324">
    <property type="entry name" value="RhoGAP"/>
    <property type="match status" value="1"/>
</dbReference>
<comment type="caution">
    <text evidence="3">The sequence shown here is derived from an EMBL/GenBank/DDBJ whole genome shotgun (WGS) entry which is preliminary data.</text>
</comment>
<keyword evidence="4" id="KW-1185">Reference proteome</keyword>
<protein>
    <recommendedName>
        <fullName evidence="2">Rho-GAP domain-containing protein</fullName>
    </recommendedName>
</protein>
<dbReference type="PANTHER" id="PTHR23176:SF129">
    <property type="entry name" value="RHO GTPASE ACTIVATING PROTEIN AT 16F, ISOFORM E-RELATED"/>
    <property type="match status" value="1"/>
</dbReference>
<name>A0A8H7VVH8_9FUNG</name>
<proteinExistence type="predicted"/>
<dbReference type="InterPro" id="IPR008936">
    <property type="entry name" value="Rho_GTPase_activation_prot"/>
</dbReference>
<evidence type="ECO:0000313" key="4">
    <source>
        <dbReference type="Proteomes" id="UP000613177"/>
    </source>
</evidence>
<dbReference type="AlphaFoldDB" id="A0A8H7VVH8"/>
<dbReference type="Pfam" id="PF00620">
    <property type="entry name" value="RhoGAP"/>
    <property type="match status" value="1"/>
</dbReference>
<evidence type="ECO:0000259" key="2">
    <source>
        <dbReference type="PROSITE" id="PS50238"/>
    </source>
</evidence>
<dbReference type="Proteomes" id="UP000613177">
    <property type="component" value="Unassembled WGS sequence"/>
</dbReference>
<dbReference type="InterPro" id="IPR000198">
    <property type="entry name" value="RhoGAP_dom"/>
</dbReference>
<evidence type="ECO:0000256" key="1">
    <source>
        <dbReference type="ARBA" id="ARBA00022468"/>
    </source>
</evidence>
<dbReference type="GO" id="GO:0005737">
    <property type="term" value="C:cytoplasm"/>
    <property type="evidence" value="ECO:0007669"/>
    <property type="project" value="TreeGrafter"/>
</dbReference>
<dbReference type="InterPro" id="IPR050729">
    <property type="entry name" value="Rho-GAP"/>
</dbReference>
<dbReference type="PROSITE" id="PS50238">
    <property type="entry name" value="RHOGAP"/>
    <property type="match status" value="1"/>
</dbReference>
<evidence type="ECO:0000313" key="3">
    <source>
        <dbReference type="EMBL" id="KAG2228669.1"/>
    </source>
</evidence>
<dbReference type="PANTHER" id="PTHR23176">
    <property type="entry name" value="RHO/RAC/CDC GTPASE-ACTIVATING PROTEIN"/>
    <property type="match status" value="1"/>
</dbReference>
<dbReference type="CDD" id="cd00159">
    <property type="entry name" value="RhoGAP"/>
    <property type="match status" value="1"/>
</dbReference>
<dbReference type="GO" id="GO:0005096">
    <property type="term" value="F:GTPase activator activity"/>
    <property type="evidence" value="ECO:0007669"/>
    <property type="project" value="UniProtKB-KW"/>
</dbReference>
<accession>A0A8H7VVH8</accession>
<dbReference type="GO" id="GO:0007165">
    <property type="term" value="P:signal transduction"/>
    <property type="evidence" value="ECO:0007669"/>
    <property type="project" value="InterPro"/>
</dbReference>
<gene>
    <name evidence="3" type="ORF">INT48_007048</name>
</gene>
<reference evidence="3" key="1">
    <citation type="submission" date="2021-01" db="EMBL/GenBank/DDBJ databases">
        <title>Metabolic potential, ecology and presence of endohyphal bacteria is reflected in genomic diversity of Mucoromycotina.</title>
        <authorList>
            <person name="Muszewska A."/>
            <person name="Okrasinska A."/>
            <person name="Steczkiewicz K."/>
            <person name="Drgas O."/>
            <person name="Orlowska M."/>
            <person name="Perlinska-Lenart U."/>
            <person name="Aleksandrzak-Piekarczyk T."/>
            <person name="Szatraj K."/>
            <person name="Zielenkiewicz U."/>
            <person name="Pilsyk S."/>
            <person name="Malc E."/>
            <person name="Mieczkowski P."/>
            <person name="Kruszewska J.S."/>
            <person name="Biernat P."/>
            <person name="Pawlowska J."/>
        </authorList>
    </citation>
    <scope>NUCLEOTIDE SEQUENCE</scope>
    <source>
        <strain evidence="3">WA0000018081</strain>
    </source>
</reference>
<sequence>MGFKSLTTEGIFRLSGATSEVILLENKINESSSDERKQINPAQFDIHTLTSLVKKYLRELPEPVIPNAYHEQFQDIGLDQLSLILVKLPSHNRHLLHAILLMASKIQQHVHLNMMCPEALATVFAPVCTGFEQSLKDMRISNSSSTSSTFRKQRKYSHDSHMLSSNELIEKHIKRNKHWTNIWKLMIEQHQALITILNKQHAESMENNKSNLESSWNKKHVHYAHQQLNRSLPSPFSTSNSTPPLPNDIIMAQFYPINQNSIPVAPSVGRNNNMYTPSPPPPVPAIPATYYEESSRSSIQHSISKKASFFQKSNTIRKILSASTLR</sequence>
<dbReference type="EMBL" id="JAEPRE010000384">
    <property type="protein sequence ID" value="KAG2228669.1"/>
    <property type="molecule type" value="Genomic_DNA"/>
</dbReference>
<keyword evidence="1" id="KW-0343">GTPase activation</keyword>
<organism evidence="3 4">
    <name type="scientific">Thamnidium elegans</name>
    <dbReference type="NCBI Taxonomy" id="101142"/>
    <lineage>
        <taxon>Eukaryota</taxon>
        <taxon>Fungi</taxon>
        <taxon>Fungi incertae sedis</taxon>
        <taxon>Mucoromycota</taxon>
        <taxon>Mucoromycotina</taxon>
        <taxon>Mucoromycetes</taxon>
        <taxon>Mucorales</taxon>
        <taxon>Mucorineae</taxon>
        <taxon>Mucoraceae</taxon>
        <taxon>Thamnidium</taxon>
    </lineage>
</organism>
<dbReference type="SUPFAM" id="SSF48350">
    <property type="entry name" value="GTPase activation domain, GAP"/>
    <property type="match status" value="1"/>
</dbReference>
<dbReference type="Gene3D" id="1.10.555.10">
    <property type="entry name" value="Rho GTPase activation protein"/>
    <property type="match status" value="1"/>
</dbReference>
<feature type="domain" description="Rho-GAP" evidence="2">
    <location>
        <begin position="1"/>
        <end position="163"/>
    </location>
</feature>